<accession>N9Y5A7</accession>
<gene>
    <name evidence="1" type="ORF">HMPREF1092_00570</name>
</gene>
<dbReference type="RefSeq" id="WP_002597074.1">
    <property type="nucleotide sequence ID" value="NZ_KB850956.1"/>
</dbReference>
<keyword evidence="2" id="KW-1185">Reference proteome</keyword>
<dbReference type="EMBL" id="AGYT01000007">
    <property type="protein sequence ID" value="ENZ03384.1"/>
    <property type="molecule type" value="Genomic_DNA"/>
</dbReference>
<sequence length="53" mass="6363">MNLNLSYKILDENKQLSNDDSIRILESIKESVKQELLIKELLHRQNKIQKELR</sequence>
<dbReference type="PATRIC" id="fig|999411.4.peg.552"/>
<evidence type="ECO:0000313" key="2">
    <source>
        <dbReference type="Proteomes" id="UP000013097"/>
    </source>
</evidence>
<dbReference type="Proteomes" id="UP000013097">
    <property type="component" value="Unassembled WGS sequence"/>
</dbReference>
<dbReference type="AlphaFoldDB" id="N9Y5A7"/>
<comment type="caution">
    <text evidence="1">The sequence shown here is derived from an EMBL/GenBank/DDBJ whole genome shotgun (WGS) entry which is preliminary data.</text>
</comment>
<dbReference type="HOGENOM" id="CLU_3060153_0_0_9"/>
<reference evidence="1 2" key="1">
    <citation type="submission" date="2013-01" db="EMBL/GenBank/DDBJ databases">
        <title>The Genome Sequence of Clostridium colicanis 209318.</title>
        <authorList>
            <consortium name="The Broad Institute Genome Sequencing Platform"/>
            <person name="Earl A."/>
            <person name="Ward D."/>
            <person name="Feldgarden M."/>
            <person name="Gevers D."/>
            <person name="Courvalin P."/>
            <person name="Lambert T."/>
            <person name="Walker B."/>
            <person name="Young S.K."/>
            <person name="Zeng Q."/>
            <person name="Gargeya S."/>
            <person name="Fitzgerald M."/>
            <person name="Haas B."/>
            <person name="Abouelleil A."/>
            <person name="Alvarado L."/>
            <person name="Arachchi H.M."/>
            <person name="Berlin A.M."/>
            <person name="Chapman S.B."/>
            <person name="Dewar J."/>
            <person name="Goldberg J."/>
            <person name="Griggs A."/>
            <person name="Gujja S."/>
            <person name="Hansen M."/>
            <person name="Howarth C."/>
            <person name="Imamovic A."/>
            <person name="Larimer J."/>
            <person name="McCowan C."/>
            <person name="Murphy C."/>
            <person name="Neiman D."/>
            <person name="Pearson M."/>
            <person name="Priest M."/>
            <person name="Roberts A."/>
            <person name="Saif S."/>
            <person name="Shea T."/>
            <person name="Sisk P."/>
            <person name="Sykes S."/>
            <person name="Wortman J."/>
            <person name="Nusbaum C."/>
            <person name="Birren B."/>
        </authorList>
    </citation>
    <scope>NUCLEOTIDE SEQUENCE [LARGE SCALE GENOMIC DNA]</scope>
    <source>
        <strain evidence="1 2">209318</strain>
    </source>
</reference>
<proteinExistence type="predicted"/>
<protein>
    <submittedName>
        <fullName evidence="1">Uncharacterized protein</fullName>
    </submittedName>
</protein>
<evidence type="ECO:0000313" key="1">
    <source>
        <dbReference type="EMBL" id="ENZ03384.1"/>
    </source>
</evidence>
<name>N9Y5A7_9CLOT</name>
<organism evidence="1 2">
    <name type="scientific">Clostridium thermobutyricum</name>
    <dbReference type="NCBI Taxonomy" id="29372"/>
    <lineage>
        <taxon>Bacteria</taxon>
        <taxon>Bacillati</taxon>
        <taxon>Bacillota</taxon>
        <taxon>Clostridia</taxon>
        <taxon>Eubacteriales</taxon>
        <taxon>Clostridiaceae</taxon>
        <taxon>Clostridium</taxon>
    </lineage>
</organism>